<organism evidence="3 4">
    <name type="scientific">Modicisalibacter xianhensis</name>
    <dbReference type="NCBI Taxonomy" id="442341"/>
    <lineage>
        <taxon>Bacteria</taxon>
        <taxon>Pseudomonadati</taxon>
        <taxon>Pseudomonadota</taxon>
        <taxon>Gammaproteobacteria</taxon>
        <taxon>Oceanospirillales</taxon>
        <taxon>Halomonadaceae</taxon>
        <taxon>Modicisalibacter</taxon>
    </lineage>
</organism>
<name>A0A4R8FTP4_9GAMM</name>
<sequence>MMRATWERIDPKHRRIVAVAAGAGMLFGTIALFAGEGDAESRRHDNRNEVVRNVLTDKSTRDVSLDGMAAQIKIANDQADALRKEVDNLRRELARDERRDTQSAEVEADIAELREQLDVLTAQNMDLLSRKGSEPAQGAQLEDEDSEWADYMPEGSERQIAGGNVEKASLNPDPSPEEVFRRAPRPSQTLPPAATSTERGRQQASEDAQTQAESKGLTIYTHYEKPEEGDVASAEEAKEQNVYLPAGSILTGVLLNGMDAPTSQGSRRDPFPATVRVQHEAILPNRFTADVKECFLIVSGYGDLASERVYLRGETISCVREDGGVIEARLDSYAVGEDGKAGVRGRVVSKQGAMIARSMTAGFFSGAAKAFDVDAVPIIQTGDNVNGQTQYQSNFHPSMFQGAAAQGASGALERVAQFYIDMAEGIFPVVEVDAGRQIELIMTSGTSLQIRSPGQSRKG</sequence>
<gene>
    <name evidence="3" type="ORF">DFO67_11572</name>
</gene>
<reference evidence="3 4" key="1">
    <citation type="submission" date="2019-03" db="EMBL/GenBank/DDBJ databases">
        <title>Freshwater and sediment microbial communities from various areas in North America, analyzing microbe dynamics in response to fracking.</title>
        <authorList>
            <person name="Lamendella R."/>
        </authorList>
    </citation>
    <scope>NUCLEOTIDE SEQUENCE [LARGE SCALE GENOMIC DNA]</scope>
    <source>
        <strain evidence="3 4">6_TX</strain>
    </source>
</reference>
<dbReference type="InterPro" id="IPR005498">
    <property type="entry name" value="T4SS_VirB10/TraB/TrbI"/>
</dbReference>
<accession>A0A4R8FTP4</accession>
<feature type="region of interest" description="Disordered" evidence="2">
    <location>
        <begin position="160"/>
        <end position="217"/>
    </location>
</feature>
<dbReference type="EMBL" id="SOEC01000015">
    <property type="protein sequence ID" value="TDX26807.1"/>
    <property type="molecule type" value="Genomic_DNA"/>
</dbReference>
<protein>
    <submittedName>
        <fullName evidence="3">Conjugal transfer pilus assembly protein TraB</fullName>
    </submittedName>
</protein>
<dbReference type="AlphaFoldDB" id="A0A4R8FTP4"/>
<keyword evidence="1" id="KW-0175">Coiled coil</keyword>
<proteinExistence type="predicted"/>
<evidence type="ECO:0000313" key="3">
    <source>
        <dbReference type="EMBL" id="TDX26807.1"/>
    </source>
</evidence>
<dbReference type="CDD" id="cd16430">
    <property type="entry name" value="TraB"/>
    <property type="match status" value="1"/>
</dbReference>
<dbReference type="Pfam" id="PF03743">
    <property type="entry name" value="TrbI"/>
    <property type="match status" value="1"/>
</dbReference>
<evidence type="ECO:0000256" key="2">
    <source>
        <dbReference type="SAM" id="MobiDB-lite"/>
    </source>
</evidence>
<feature type="coiled-coil region" evidence="1">
    <location>
        <begin position="65"/>
        <end position="130"/>
    </location>
</feature>
<dbReference type="Proteomes" id="UP000294489">
    <property type="component" value="Unassembled WGS sequence"/>
</dbReference>
<feature type="compositionally biased region" description="Polar residues" evidence="2">
    <location>
        <begin position="186"/>
        <end position="213"/>
    </location>
</feature>
<comment type="caution">
    <text evidence="3">The sequence shown here is derived from an EMBL/GenBank/DDBJ whole genome shotgun (WGS) entry which is preliminary data.</text>
</comment>
<dbReference type="RefSeq" id="WP_243836291.1">
    <property type="nucleotide sequence ID" value="NZ_SOEC01000015.1"/>
</dbReference>
<evidence type="ECO:0000256" key="1">
    <source>
        <dbReference type="SAM" id="Coils"/>
    </source>
</evidence>
<evidence type="ECO:0000313" key="4">
    <source>
        <dbReference type="Proteomes" id="UP000294489"/>
    </source>
</evidence>